<keyword evidence="1" id="KW-0812">Transmembrane</keyword>
<evidence type="ECO:0000313" key="2">
    <source>
        <dbReference type="EMBL" id="DAF60793.1"/>
    </source>
</evidence>
<keyword evidence="1" id="KW-0472">Membrane</keyword>
<sequence>MTSKQIALIFFLIMLIAFILSLVLGIRYLFKEWRG</sequence>
<feature type="transmembrane region" description="Helical" evidence="1">
    <location>
        <begin position="6"/>
        <end position="30"/>
    </location>
</feature>
<protein>
    <submittedName>
        <fullName evidence="2">CD38 molecule</fullName>
    </submittedName>
</protein>
<proteinExistence type="predicted"/>
<reference evidence="2" key="1">
    <citation type="journal article" date="2021" name="Proc. Natl. Acad. Sci. U.S.A.">
        <title>A Catalog of Tens of Thousands of Viruses from Human Metagenomes Reveals Hidden Associations with Chronic Diseases.</title>
        <authorList>
            <person name="Tisza M.J."/>
            <person name="Buck C.B."/>
        </authorList>
    </citation>
    <scope>NUCLEOTIDE SEQUENCE</scope>
    <source>
        <strain evidence="2">CtNZc11</strain>
    </source>
</reference>
<dbReference type="EMBL" id="BK032797">
    <property type="protein sequence ID" value="DAF60793.1"/>
    <property type="molecule type" value="Genomic_DNA"/>
</dbReference>
<keyword evidence="1" id="KW-1133">Transmembrane helix</keyword>
<organism evidence="2">
    <name type="scientific">Siphoviridae sp. ctNZc11</name>
    <dbReference type="NCBI Taxonomy" id="2827858"/>
    <lineage>
        <taxon>Viruses</taxon>
        <taxon>Duplodnaviria</taxon>
        <taxon>Heunggongvirae</taxon>
        <taxon>Uroviricota</taxon>
        <taxon>Caudoviricetes</taxon>
    </lineage>
</organism>
<name>A0A8S5TBZ0_9CAUD</name>
<accession>A0A8S5TBZ0</accession>
<evidence type="ECO:0000256" key="1">
    <source>
        <dbReference type="SAM" id="Phobius"/>
    </source>
</evidence>